<dbReference type="STRING" id="399497.BW733_15650"/>
<feature type="region of interest" description="Disordered" evidence="1">
    <location>
        <begin position="44"/>
        <end position="83"/>
    </location>
</feature>
<dbReference type="EMBL" id="CP019607">
    <property type="protein sequence ID" value="AQP52672.1"/>
    <property type="molecule type" value="Genomic_DNA"/>
</dbReference>
<name>A0A1Q2D2R4_9ACTN</name>
<evidence type="ECO:0000256" key="1">
    <source>
        <dbReference type="SAM" id="MobiDB-lite"/>
    </source>
</evidence>
<gene>
    <name evidence="3" type="ORF">BW733_15650</name>
</gene>
<dbReference type="Proteomes" id="UP000188235">
    <property type="component" value="Chromosome"/>
</dbReference>
<proteinExistence type="predicted"/>
<dbReference type="PROSITE" id="PS50965">
    <property type="entry name" value="NERD"/>
    <property type="match status" value="1"/>
</dbReference>
<dbReference type="AlphaFoldDB" id="A0A1Q2D2R4"/>
<protein>
    <submittedName>
        <fullName evidence="3">NERD domain protein</fullName>
    </submittedName>
</protein>
<keyword evidence="4" id="KW-1185">Reference proteome</keyword>
<organism evidence="3 4">
    <name type="scientific">Tessaracoccus flavescens</name>
    <dbReference type="NCBI Taxonomy" id="399497"/>
    <lineage>
        <taxon>Bacteria</taxon>
        <taxon>Bacillati</taxon>
        <taxon>Actinomycetota</taxon>
        <taxon>Actinomycetes</taxon>
        <taxon>Propionibacteriales</taxon>
        <taxon>Propionibacteriaceae</taxon>
        <taxon>Tessaracoccus</taxon>
    </lineage>
</organism>
<dbReference type="KEGG" id="tfa:BW733_15650"/>
<accession>A0A1Q2D2R4</accession>
<evidence type="ECO:0000313" key="4">
    <source>
        <dbReference type="Proteomes" id="UP000188235"/>
    </source>
</evidence>
<reference evidence="3 4" key="1">
    <citation type="journal article" date="2008" name="Int. J. Syst. Evol. Microbiol.">
        <title>Tessaracoccus flavescens sp. nov., isolated from marine sediment.</title>
        <authorList>
            <person name="Lee D.W."/>
            <person name="Lee S.D."/>
        </authorList>
    </citation>
    <scope>NUCLEOTIDE SEQUENCE [LARGE SCALE GENOMIC DNA]</scope>
    <source>
        <strain evidence="3 4">SST-39T</strain>
    </source>
</reference>
<dbReference type="InterPro" id="IPR011528">
    <property type="entry name" value="NERD"/>
</dbReference>
<evidence type="ECO:0000313" key="3">
    <source>
        <dbReference type="EMBL" id="AQP52672.1"/>
    </source>
</evidence>
<dbReference type="Pfam" id="PF08378">
    <property type="entry name" value="NERD"/>
    <property type="match status" value="1"/>
</dbReference>
<feature type="domain" description="NERD" evidence="2">
    <location>
        <begin position="117"/>
        <end position="234"/>
    </location>
</feature>
<evidence type="ECO:0000259" key="2">
    <source>
        <dbReference type="PROSITE" id="PS50965"/>
    </source>
</evidence>
<dbReference type="OrthoDB" id="4246706at2"/>
<sequence length="280" mass="30682">MKLRYAGSCRLCGTELPARIEAVYERATKTVRCVECPAGDAAPVEAVNDTEPRNSPVPTSNPDGDGTLKSVAGASARREYERRRLKDEQGVRERWGRLAPVALFLRDEKQTTAAWDRGAVGEEALGASLDKLESESWRTLHDRLMPQSRANIDHLVITPSGVWVIDAKRYKGRPELKIEGGILRPVTKRLVIARRDGTRLVDGVKRQVAAVRGVVGESVPVVGVLCFIDADWPLIGGAIQIDGVHALWPKATRAMMLKASSCDVDVAEVHRLLAHAFPRA</sequence>